<feature type="domain" description="Glycosyl-hydrolase 97 C-terminal oligomerisation" evidence="8">
    <location>
        <begin position="558"/>
        <end position="649"/>
    </location>
</feature>
<dbReference type="InterPro" id="IPR013780">
    <property type="entry name" value="Glyco_hydro_b"/>
</dbReference>
<dbReference type="GO" id="GO:0030246">
    <property type="term" value="F:carbohydrate binding"/>
    <property type="evidence" value="ECO:0007669"/>
    <property type="project" value="InterPro"/>
</dbReference>
<dbReference type="AlphaFoldDB" id="A0A7D3XF95"/>
<evidence type="ECO:0000256" key="2">
    <source>
        <dbReference type="ARBA" id="ARBA00011245"/>
    </source>
</evidence>
<organism evidence="9 10">
    <name type="scientific">Tenuifilum thalassicum</name>
    <dbReference type="NCBI Taxonomy" id="2590900"/>
    <lineage>
        <taxon>Bacteria</taxon>
        <taxon>Pseudomonadati</taxon>
        <taxon>Bacteroidota</taxon>
        <taxon>Bacteroidia</taxon>
        <taxon>Bacteroidales</taxon>
        <taxon>Tenuifilaceae</taxon>
        <taxon>Tenuifilum</taxon>
    </lineage>
</organism>
<dbReference type="EMBL" id="CP041345">
    <property type="protein sequence ID" value="QKG80932.1"/>
    <property type="molecule type" value="Genomic_DNA"/>
</dbReference>
<comment type="cofactor">
    <cofactor evidence="1">
        <name>Ca(2+)</name>
        <dbReference type="ChEBI" id="CHEBI:29108"/>
    </cofactor>
</comment>
<dbReference type="InterPro" id="IPR014718">
    <property type="entry name" value="GH-type_carb-bd"/>
</dbReference>
<dbReference type="Proteomes" id="UP000500961">
    <property type="component" value="Chromosome"/>
</dbReference>
<dbReference type="PANTHER" id="PTHR35803:SF2">
    <property type="entry name" value="RETAINING ALPHA-GALACTOSIDASE"/>
    <property type="match status" value="1"/>
</dbReference>
<comment type="subunit">
    <text evidence="2">Monomer.</text>
</comment>
<dbReference type="Pfam" id="PF10566">
    <property type="entry name" value="Glyco_hydro_97"/>
    <property type="match status" value="1"/>
</dbReference>
<evidence type="ECO:0000256" key="4">
    <source>
        <dbReference type="ARBA" id="ARBA00022837"/>
    </source>
</evidence>
<evidence type="ECO:0000256" key="3">
    <source>
        <dbReference type="ARBA" id="ARBA00022801"/>
    </source>
</evidence>
<evidence type="ECO:0000259" key="8">
    <source>
        <dbReference type="Pfam" id="PF14509"/>
    </source>
</evidence>
<dbReference type="InterPro" id="IPR017853">
    <property type="entry name" value="GH"/>
</dbReference>
<dbReference type="Pfam" id="PF14508">
    <property type="entry name" value="GH97_N"/>
    <property type="match status" value="1"/>
</dbReference>
<dbReference type="InterPro" id="IPR029486">
    <property type="entry name" value="GH97_N"/>
</dbReference>
<keyword evidence="4" id="KW-0106">Calcium</keyword>
<keyword evidence="5" id="KW-0326">Glycosidase</keyword>
<dbReference type="RefSeq" id="WP_173076178.1">
    <property type="nucleotide sequence ID" value="NZ_CP041345.1"/>
</dbReference>
<dbReference type="Gene3D" id="2.60.40.1180">
    <property type="entry name" value="Golgi alpha-mannosidase II"/>
    <property type="match status" value="1"/>
</dbReference>
<dbReference type="PANTHER" id="PTHR35803">
    <property type="entry name" value="GLUCAN 1,4-ALPHA-GLUCOSIDASE SUSB-RELATED"/>
    <property type="match status" value="1"/>
</dbReference>
<dbReference type="Gene3D" id="2.70.98.10">
    <property type="match status" value="1"/>
</dbReference>
<evidence type="ECO:0000256" key="5">
    <source>
        <dbReference type="ARBA" id="ARBA00023295"/>
    </source>
</evidence>
<dbReference type="Gene3D" id="3.20.20.70">
    <property type="entry name" value="Aldolase class I"/>
    <property type="match status" value="1"/>
</dbReference>
<keyword evidence="10" id="KW-1185">Reference proteome</keyword>
<dbReference type="InterPro" id="IPR029483">
    <property type="entry name" value="GH97_C"/>
</dbReference>
<reference evidence="9 10" key="1">
    <citation type="submission" date="2019-07" db="EMBL/GenBank/DDBJ databases">
        <title>Thalassofilum flectens gen. nov., sp. nov., a novel moderate thermophilic anaerobe from a shallow sea hot spring in Kunashir Island (Russia), representing a new family in the order Bacteroidales, and proposal of Thalassofilacea fam. nov.</title>
        <authorList>
            <person name="Kochetkova T.V."/>
            <person name="Podosokorskaya O.A."/>
            <person name="Novikov A."/>
            <person name="Elcheninov A.G."/>
            <person name="Toshchakov S.V."/>
            <person name="Kublanov I.V."/>
        </authorList>
    </citation>
    <scope>NUCLEOTIDE SEQUENCE [LARGE SCALE GENOMIC DNA]</scope>
    <source>
        <strain evidence="9 10">38-H</strain>
    </source>
</reference>
<dbReference type="GO" id="GO:0016798">
    <property type="term" value="F:hydrolase activity, acting on glycosyl bonds"/>
    <property type="evidence" value="ECO:0007669"/>
    <property type="project" value="UniProtKB-KW"/>
</dbReference>
<dbReference type="KEGG" id="ttz:FHG85_11890"/>
<evidence type="ECO:0000256" key="1">
    <source>
        <dbReference type="ARBA" id="ARBA00001913"/>
    </source>
</evidence>
<evidence type="ECO:0000259" key="6">
    <source>
        <dbReference type="Pfam" id="PF10566"/>
    </source>
</evidence>
<protein>
    <submittedName>
        <fullName evidence="9">Glycoside hydrolase family 97 protein</fullName>
    </submittedName>
</protein>
<dbReference type="SUPFAM" id="SSF51445">
    <property type="entry name" value="(Trans)glycosidases"/>
    <property type="match status" value="1"/>
</dbReference>
<gene>
    <name evidence="9" type="ORF">FHG85_11890</name>
</gene>
<sequence length="650" mass="74616">MKKFSIYLTLQLIALVVFGQSYKLQSPNGKVYASIEVKDGLSYAVFNDGNPIVEHSTIAMKANLFDEKAFSDKHRAAYDSSNVMVTPTWGTYAQLQDHYNQLTLSYENGLSVQFRCYNDGFAWRLLTTFDNEIIVFDEPNRFNLPANCTVYFPEVSGFLTPFEVNYLPKPLESIDKDKFALTPFMFKTPNGELVVISESNLFEYPGMFMQKEGDDVFKTVFPKYPKKEKQQLPGRLHLVKWPQISRMVVKKAEDYIAKSDGKRSFPWRVIMIANNDAEILQNNLVYLLADDPKMDFSWVKPGKVVWDWYHNWNLQGVDFEAGINTQTYKYMIDFAAKNGIEYINIDDGWTKLWSFERVNPNLDLAEVIDYAKSKGVGVFIWAMWNTIDKNFTANLDMFSKMGVSGLKVDFFDRTDQRIVDFVNRLAQECAKRKLLLNLHGMYKPTGINRTYPNIVNIEGVLGLEYNKFSDKCTPTHNLTIPFVRNVVGPMDYTPGSMRHVSPDKFEKSWDNPHSMTTRAQQMAMYVVYHGGVQMLADSPTLYENDSIALGFLSKVPVNWDMTLPIEGEVGKHIAIARKKGNKWYIGCMTADEGHEFNINLNFLDDKDYKMTVISEGNSDDELVKTSVKTKKNEKHTFKVNQRSGLVIILE</sequence>
<accession>A0A7D3XF95</accession>
<dbReference type="InterPro" id="IPR013785">
    <property type="entry name" value="Aldolase_TIM"/>
</dbReference>
<dbReference type="InterPro" id="IPR019563">
    <property type="entry name" value="GH97_catalytic"/>
</dbReference>
<proteinExistence type="predicted"/>
<evidence type="ECO:0000313" key="10">
    <source>
        <dbReference type="Proteomes" id="UP000500961"/>
    </source>
</evidence>
<keyword evidence="3 9" id="KW-0378">Hydrolase</keyword>
<feature type="domain" description="Glycosyl-hydrolase 97 N-terminal" evidence="7">
    <location>
        <begin position="24"/>
        <end position="289"/>
    </location>
</feature>
<name>A0A7D3XF95_9BACT</name>
<dbReference type="InterPro" id="IPR052720">
    <property type="entry name" value="Glycosyl_hydrolase_97"/>
</dbReference>
<feature type="domain" description="Glycosyl-hydrolase 97 catalytic" evidence="6">
    <location>
        <begin position="308"/>
        <end position="460"/>
    </location>
</feature>
<evidence type="ECO:0000313" key="9">
    <source>
        <dbReference type="EMBL" id="QKG80932.1"/>
    </source>
</evidence>
<evidence type="ECO:0000259" key="7">
    <source>
        <dbReference type="Pfam" id="PF14508"/>
    </source>
</evidence>
<dbReference type="Pfam" id="PF14509">
    <property type="entry name" value="GH97_C"/>
    <property type="match status" value="1"/>
</dbReference>